<evidence type="ECO:0000256" key="3">
    <source>
        <dbReference type="SAM" id="Coils"/>
    </source>
</evidence>
<evidence type="ECO:0000259" key="5">
    <source>
        <dbReference type="PROSITE" id="PS50048"/>
    </source>
</evidence>
<sequence length="910" mass="100265">MPPKRQSASHTPATNKAAKTEYFGPEDFSNSVKKKLATSTRTGQACDRCKVRKIRCDGLPGGCSPCLQNSTDCRTTDRITGRATSRGYVENLEQENHDLKNTIRELEARLAGLGVEVKPNNFHDSSAGPTVDWNSGPATNDGSTLWGSGGPGSTASYRSNTPVENTPRQHQETNIFRALPGFRAGCHGDNYLGISSGSSYLSSIKGTALSVLGMEIDIADFTSPDLDEPFSPPTGIDVYNKSYGSFLQSAFNVSPKMTKTALPARHNGLTYAEWYFRVINPYVPILHKPTFMTMLTKIYDDPDFRPSPAETVMVHMVFAIMCFQYAARNWENSQQQAELNVLSNHHYHYSLGFFYQLVNNHTLQDLQALALICTHLRNFPKPGASWMVVNLTMSLAIELGLHRSSKKWVQRSAQKNVLEVEMRKRVFYSILAIHVTLSGKLGRPMALQPEDWDVELPEAVDDELLSEAGIDSSKPGKCGFVPGIEAFKVLPMFMDLFSTIYAVSRRQSSYIDSVNRLEGRIQRWRDQWPKDLQDSASGEQEDRVFALYLQMWYLEFRILLRHPSVSLSPSPEFNRDSLNVCVDSSRKMLHIVRQLQEYKSLDTTWYTGAVYLMAITTTLFAQWEKRNETTTEELAKLKQEMDLWLDIMGDVGGLLGSGNRLQDAVRSVTDGTLIMLSRNLASNNSPRMSNGSRRNSRQSPRQGITESQGYSSPAYPASFRDGNASNGVLNAPSRGNGYMSPDNSLSSNPSPYPSTSQSGGTYTYPEPGPGSSISYPPQNNVFGEGYVSADPGIVSQLSPPVPNAAGQDSTGSFLFANAGSTYTSPAPQNGQWHSGHSASLSWRQWTGQMAVNLEPVEHYSASALMQLGGREQAAGETNTHAPSDIGVTNVGASAQPWPLMIFDIGQNGVA</sequence>
<dbReference type="GO" id="GO:0008270">
    <property type="term" value="F:zinc ion binding"/>
    <property type="evidence" value="ECO:0007669"/>
    <property type="project" value="InterPro"/>
</dbReference>
<dbReference type="PANTHER" id="PTHR46910:SF4">
    <property type="entry name" value="ZN(2)-C6 FUNGAL-TYPE DOMAIN-CONTAINING PROTEIN"/>
    <property type="match status" value="1"/>
</dbReference>
<proteinExistence type="predicted"/>
<dbReference type="GO" id="GO:0006351">
    <property type="term" value="P:DNA-templated transcription"/>
    <property type="evidence" value="ECO:0007669"/>
    <property type="project" value="InterPro"/>
</dbReference>
<name>A0A9P8LEL8_9PEZI</name>
<dbReference type="InterPro" id="IPR050987">
    <property type="entry name" value="AtrR-like"/>
</dbReference>
<comment type="caution">
    <text evidence="6">The sequence shown here is derived from an EMBL/GenBank/DDBJ whole genome shotgun (WGS) entry which is preliminary data.</text>
</comment>
<evidence type="ECO:0000313" key="7">
    <source>
        <dbReference type="Proteomes" id="UP000750711"/>
    </source>
</evidence>
<dbReference type="InterPro" id="IPR036864">
    <property type="entry name" value="Zn2-C6_fun-type_DNA-bd_sf"/>
</dbReference>
<feature type="compositionally biased region" description="Polar residues" evidence="4">
    <location>
        <begin position="153"/>
        <end position="169"/>
    </location>
</feature>
<organism evidence="6 7">
    <name type="scientific">Trichoglossum hirsutum</name>
    <dbReference type="NCBI Taxonomy" id="265104"/>
    <lineage>
        <taxon>Eukaryota</taxon>
        <taxon>Fungi</taxon>
        <taxon>Dikarya</taxon>
        <taxon>Ascomycota</taxon>
        <taxon>Pezizomycotina</taxon>
        <taxon>Geoglossomycetes</taxon>
        <taxon>Geoglossales</taxon>
        <taxon>Geoglossaceae</taxon>
        <taxon>Trichoglossum</taxon>
    </lineage>
</organism>
<dbReference type="Pfam" id="PF04082">
    <property type="entry name" value="Fungal_trans"/>
    <property type="match status" value="1"/>
</dbReference>
<keyword evidence="2" id="KW-0539">Nucleus</keyword>
<dbReference type="PANTHER" id="PTHR46910">
    <property type="entry name" value="TRANSCRIPTION FACTOR PDR1"/>
    <property type="match status" value="1"/>
</dbReference>
<feature type="domain" description="Zn(2)-C6 fungal-type" evidence="5">
    <location>
        <begin position="45"/>
        <end position="75"/>
    </location>
</feature>
<keyword evidence="1" id="KW-0479">Metal-binding</keyword>
<keyword evidence="7" id="KW-1185">Reference proteome</keyword>
<dbReference type="PROSITE" id="PS50048">
    <property type="entry name" value="ZN2_CY6_FUNGAL_2"/>
    <property type="match status" value="1"/>
</dbReference>
<accession>A0A9P8LEL8</accession>
<dbReference type="GO" id="GO:0000981">
    <property type="term" value="F:DNA-binding transcription factor activity, RNA polymerase II-specific"/>
    <property type="evidence" value="ECO:0007669"/>
    <property type="project" value="InterPro"/>
</dbReference>
<dbReference type="CDD" id="cd00067">
    <property type="entry name" value="GAL4"/>
    <property type="match status" value="1"/>
</dbReference>
<dbReference type="GO" id="GO:0003677">
    <property type="term" value="F:DNA binding"/>
    <property type="evidence" value="ECO:0007669"/>
    <property type="project" value="InterPro"/>
</dbReference>
<feature type="region of interest" description="Disordered" evidence="4">
    <location>
        <begin position="1"/>
        <end position="22"/>
    </location>
</feature>
<evidence type="ECO:0000313" key="6">
    <source>
        <dbReference type="EMBL" id="KAH0562847.1"/>
    </source>
</evidence>
<dbReference type="Proteomes" id="UP000750711">
    <property type="component" value="Unassembled WGS sequence"/>
</dbReference>
<feature type="compositionally biased region" description="Polar residues" evidence="4">
    <location>
        <begin position="679"/>
        <end position="711"/>
    </location>
</feature>
<keyword evidence="3" id="KW-0175">Coiled coil</keyword>
<feature type="compositionally biased region" description="Low complexity" evidence="4">
    <location>
        <begin position="740"/>
        <end position="765"/>
    </location>
</feature>
<feature type="coiled-coil region" evidence="3">
    <location>
        <begin position="89"/>
        <end position="116"/>
    </location>
</feature>
<feature type="compositionally biased region" description="Polar residues" evidence="4">
    <location>
        <begin position="1"/>
        <end position="14"/>
    </location>
</feature>
<feature type="region of interest" description="Disordered" evidence="4">
    <location>
        <begin position="677"/>
        <end position="777"/>
    </location>
</feature>
<reference evidence="6" key="1">
    <citation type="submission" date="2021-03" db="EMBL/GenBank/DDBJ databases">
        <title>Comparative genomics and phylogenomic investigation of the class Geoglossomycetes provide insights into ecological specialization and systematics.</title>
        <authorList>
            <person name="Melie T."/>
            <person name="Pirro S."/>
            <person name="Miller A.N."/>
            <person name="Quandt A."/>
        </authorList>
    </citation>
    <scope>NUCLEOTIDE SEQUENCE</scope>
    <source>
        <strain evidence="6">CAQ_001_2017</strain>
    </source>
</reference>
<dbReference type="SMART" id="SM00906">
    <property type="entry name" value="Fungal_trans"/>
    <property type="match status" value="1"/>
</dbReference>
<dbReference type="SUPFAM" id="SSF57701">
    <property type="entry name" value="Zn2/Cys6 DNA-binding domain"/>
    <property type="match status" value="1"/>
</dbReference>
<dbReference type="Pfam" id="PF00172">
    <property type="entry name" value="Zn_clus"/>
    <property type="match status" value="1"/>
</dbReference>
<dbReference type="Gene3D" id="4.10.240.10">
    <property type="entry name" value="Zn(2)-C6 fungal-type DNA-binding domain"/>
    <property type="match status" value="1"/>
</dbReference>
<dbReference type="InterPro" id="IPR001138">
    <property type="entry name" value="Zn2Cys6_DnaBD"/>
</dbReference>
<feature type="region of interest" description="Disordered" evidence="4">
    <location>
        <begin position="123"/>
        <end position="169"/>
    </location>
</feature>
<gene>
    <name evidence="6" type="ORF">GP486_002534</name>
</gene>
<evidence type="ECO:0000256" key="2">
    <source>
        <dbReference type="ARBA" id="ARBA00023242"/>
    </source>
</evidence>
<dbReference type="AlphaFoldDB" id="A0A9P8LEL8"/>
<evidence type="ECO:0000256" key="4">
    <source>
        <dbReference type="SAM" id="MobiDB-lite"/>
    </source>
</evidence>
<feature type="compositionally biased region" description="Polar residues" evidence="4">
    <location>
        <begin position="123"/>
        <end position="146"/>
    </location>
</feature>
<dbReference type="PROSITE" id="PS00463">
    <property type="entry name" value="ZN2_CY6_FUNGAL_1"/>
    <property type="match status" value="1"/>
</dbReference>
<dbReference type="InterPro" id="IPR007219">
    <property type="entry name" value="XnlR_reg_dom"/>
</dbReference>
<evidence type="ECO:0000256" key="1">
    <source>
        <dbReference type="ARBA" id="ARBA00022723"/>
    </source>
</evidence>
<protein>
    <recommendedName>
        <fullName evidence="5">Zn(2)-C6 fungal-type domain-containing protein</fullName>
    </recommendedName>
</protein>
<dbReference type="SMART" id="SM00066">
    <property type="entry name" value="GAL4"/>
    <property type="match status" value="1"/>
</dbReference>
<dbReference type="CDD" id="cd12148">
    <property type="entry name" value="fungal_TF_MHR"/>
    <property type="match status" value="1"/>
</dbReference>
<dbReference type="EMBL" id="JAGHQM010000287">
    <property type="protein sequence ID" value="KAH0562847.1"/>
    <property type="molecule type" value="Genomic_DNA"/>
</dbReference>